<evidence type="ECO:0000313" key="2">
    <source>
        <dbReference type="EMBL" id="KAK2815780.1"/>
    </source>
</evidence>
<accession>A0AA88J271</accession>
<comment type="caution">
    <text evidence="2">The sequence shown here is derived from an EMBL/GenBank/DDBJ whole genome shotgun (WGS) entry which is preliminary data.</text>
</comment>
<feature type="region of interest" description="Disordered" evidence="1">
    <location>
        <begin position="1"/>
        <end position="74"/>
    </location>
</feature>
<dbReference type="EMBL" id="JAUPFM010000022">
    <property type="protein sequence ID" value="KAK2815780.1"/>
    <property type="molecule type" value="Genomic_DNA"/>
</dbReference>
<dbReference type="Proteomes" id="UP001187415">
    <property type="component" value="Unassembled WGS sequence"/>
</dbReference>
<name>A0AA88J271_CHASR</name>
<protein>
    <submittedName>
        <fullName evidence="2">Uncharacterized protein</fullName>
    </submittedName>
</protein>
<proteinExistence type="predicted"/>
<sequence length="74" mass="8293">MKTNEFDRPVGSGFSKNQTETWAAKTAQVAGRRGEKESDKTSAGGDHPLLQSSRVCVNRGDNRRSCEQPQWRQQ</sequence>
<evidence type="ECO:0000256" key="1">
    <source>
        <dbReference type="SAM" id="MobiDB-lite"/>
    </source>
</evidence>
<dbReference type="AlphaFoldDB" id="A0AA88J271"/>
<gene>
    <name evidence="2" type="ORF">Q5P01_026247</name>
</gene>
<organism evidence="2 3">
    <name type="scientific">Channa striata</name>
    <name type="common">Snakehead murrel</name>
    <name type="synonym">Ophicephalus striatus</name>
    <dbReference type="NCBI Taxonomy" id="64152"/>
    <lineage>
        <taxon>Eukaryota</taxon>
        <taxon>Metazoa</taxon>
        <taxon>Chordata</taxon>
        <taxon>Craniata</taxon>
        <taxon>Vertebrata</taxon>
        <taxon>Euteleostomi</taxon>
        <taxon>Actinopterygii</taxon>
        <taxon>Neopterygii</taxon>
        <taxon>Teleostei</taxon>
        <taxon>Neoteleostei</taxon>
        <taxon>Acanthomorphata</taxon>
        <taxon>Anabantaria</taxon>
        <taxon>Anabantiformes</taxon>
        <taxon>Channoidei</taxon>
        <taxon>Channidae</taxon>
        <taxon>Channa</taxon>
    </lineage>
</organism>
<reference evidence="2" key="1">
    <citation type="submission" date="2023-07" db="EMBL/GenBank/DDBJ databases">
        <title>Chromosome-level Genome Assembly of Striped Snakehead (Channa striata).</title>
        <authorList>
            <person name="Liu H."/>
        </authorList>
    </citation>
    <scope>NUCLEOTIDE SEQUENCE</scope>
    <source>
        <strain evidence="2">Gz</strain>
        <tissue evidence="2">Muscle</tissue>
    </source>
</reference>
<keyword evidence="3" id="KW-1185">Reference proteome</keyword>
<evidence type="ECO:0000313" key="3">
    <source>
        <dbReference type="Proteomes" id="UP001187415"/>
    </source>
</evidence>